<evidence type="ECO:0000313" key="3">
    <source>
        <dbReference type="Proteomes" id="UP001180020"/>
    </source>
</evidence>
<gene>
    <name evidence="2" type="ORF">QJS10_CPA08g01755</name>
</gene>
<dbReference type="Proteomes" id="UP001180020">
    <property type="component" value="Unassembled WGS sequence"/>
</dbReference>
<accession>A0AAV9EAL7</accession>
<organism evidence="2 3">
    <name type="scientific">Acorus calamus</name>
    <name type="common">Sweet flag</name>
    <dbReference type="NCBI Taxonomy" id="4465"/>
    <lineage>
        <taxon>Eukaryota</taxon>
        <taxon>Viridiplantae</taxon>
        <taxon>Streptophyta</taxon>
        <taxon>Embryophyta</taxon>
        <taxon>Tracheophyta</taxon>
        <taxon>Spermatophyta</taxon>
        <taxon>Magnoliopsida</taxon>
        <taxon>Liliopsida</taxon>
        <taxon>Acoraceae</taxon>
        <taxon>Acorus</taxon>
    </lineage>
</organism>
<reference evidence="2" key="2">
    <citation type="submission" date="2023-06" db="EMBL/GenBank/DDBJ databases">
        <authorList>
            <person name="Ma L."/>
            <person name="Liu K.-W."/>
            <person name="Li Z."/>
            <person name="Hsiao Y.-Y."/>
            <person name="Qi Y."/>
            <person name="Fu T."/>
            <person name="Tang G."/>
            <person name="Zhang D."/>
            <person name="Sun W.-H."/>
            <person name="Liu D.-K."/>
            <person name="Li Y."/>
            <person name="Chen G.-Z."/>
            <person name="Liu X.-D."/>
            <person name="Liao X.-Y."/>
            <person name="Jiang Y.-T."/>
            <person name="Yu X."/>
            <person name="Hao Y."/>
            <person name="Huang J."/>
            <person name="Zhao X.-W."/>
            <person name="Ke S."/>
            <person name="Chen Y.-Y."/>
            <person name="Wu W.-L."/>
            <person name="Hsu J.-L."/>
            <person name="Lin Y.-F."/>
            <person name="Huang M.-D."/>
            <person name="Li C.-Y."/>
            <person name="Huang L."/>
            <person name="Wang Z.-W."/>
            <person name="Zhao X."/>
            <person name="Zhong W.-Y."/>
            <person name="Peng D.-H."/>
            <person name="Ahmad S."/>
            <person name="Lan S."/>
            <person name="Zhang J.-S."/>
            <person name="Tsai W.-C."/>
            <person name="Van De Peer Y."/>
            <person name="Liu Z.-J."/>
        </authorList>
    </citation>
    <scope>NUCLEOTIDE SEQUENCE</scope>
    <source>
        <strain evidence="2">CP</strain>
        <tissue evidence="2">Leaves</tissue>
    </source>
</reference>
<dbReference type="Gene3D" id="1.20.5.4130">
    <property type="match status" value="1"/>
</dbReference>
<comment type="caution">
    <text evidence="2">The sequence shown here is derived from an EMBL/GenBank/DDBJ whole genome shotgun (WGS) entry which is preliminary data.</text>
</comment>
<evidence type="ECO:0000256" key="1">
    <source>
        <dbReference type="SAM" id="MobiDB-lite"/>
    </source>
</evidence>
<reference evidence="2" key="1">
    <citation type="journal article" date="2023" name="Nat. Commun.">
        <title>Diploid and tetraploid genomes of Acorus and the evolution of monocots.</title>
        <authorList>
            <person name="Ma L."/>
            <person name="Liu K.W."/>
            <person name="Li Z."/>
            <person name="Hsiao Y.Y."/>
            <person name="Qi Y."/>
            <person name="Fu T."/>
            <person name="Tang G.D."/>
            <person name="Zhang D."/>
            <person name="Sun W.H."/>
            <person name="Liu D.K."/>
            <person name="Li Y."/>
            <person name="Chen G.Z."/>
            <person name="Liu X.D."/>
            <person name="Liao X.Y."/>
            <person name="Jiang Y.T."/>
            <person name="Yu X."/>
            <person name="Hao Y."/>
            <person name="Huang J."/>
            <person name="Zhao X.W."/>
            <person name="Ke S."/>
            <person name="Chen Y.Y."/>
            <person name="Wu W.L."/>
            <person name="Hsu J.L."/>
            <person name="Lin Y.F."/>
            <person name="Huang M.D."/>
            <person name="Li C.Y."/>
            <person name="Huang L."/>
            <person name="Wang Z.W."/>
            <person name="Zhao X."/>
            <person name="Zhong W.Y."/>
            <person name="Peng D.H."/>
            <person name="Ahmad S."/>
            <person name="Lan S."/>
            <person name="Zhang J.S."/>
            <person name="Tsai W.C."/>
            <person name="Van de Peer Y."/>
            <person name="Liu Z.J."/>
        </authorList>
    </citation>
    <scope>NUCLEOTIDE SEQUENCE</scope>
    <source>
        <strain evidence="2">CP</strain>
    </source>
</reference>
<name>A0AAV9EAL7_ACOCL</name>
<feature type="region of interest" description="Disordered" evidence="1">
    <location>
        <begin position="17"/>
        <end position="46"/>
    </location>
</feature>
<keyword evidence="3" id="KW-1185">Reference proteome</keyword>
<evidence type="ECO:0000313" key="2">
    <source>
        <dbReference type="EMBL" id="KAK1310008.1"/>
    </source>
</evidence>
<dbReference type="AlphaFoldDB" id="A0AAV9EAL7"/>
<dbReference type="EMBL" id="JAUJYO010000008">
    <property type="protein sequence ID" value="KAK1310008.1"/>
    <property type="molecule type" value="Genomic_DNA"/>
</dbReference>
<sequence>MPEEFVEKMRRMDRSSSAFKHIADVKHHSTAADGTSSSSDRARAKEEIDDMKRQLESMLSFLRLVDHVRNPNDMVANWVKLVRDKDFQN</sequence>
<proteinExistence type="predicted"/>
<protein>
    <submittedName>
        <fullName evidence="2">Uncharacterized protein</fullName>
    </submittedName>
</protein>